<evidence type="ECO:0000313" key="3">
    <source>
        <dbReference type="Proteomes" id="UP000595792"/>
    </source>
</evidence>
<accession>A0AAX1KMT7</accession>
<dbReference type="RefSeq" id="WP_065533887.1">
    <property type="nucleotide sequence ID" value="NZ_CP015406.2"/>
</dbReference>
<dbReference type="InterPro" id="IPR043778">
    <property type="entry name" value="DUF5720"/>
</dbReference>
<dbReference type="AlphaFoldDB" id="A0AAX1KMT7"/>
<organism evidence="2 3">
    <name type="scientific">Flavonifractor plautii</name>
    <name type="common">Fusobacterium plautii</name>
    <dbReference type="NCBI Taxonomy" id="292800"/>
    <lineage>
        <taxon>Bacteria</taxon>
        <taxon>Bacillati</taxon>
        <taxon>Bacillota</taxon>
        <taxon>Clostridia</taxon>
        <taxon>Eubacteriales</taxon>
        <taxon>Oscillospiraceae</taxon>
        <taxon>Flavonifractor</taxon>
    </lineage>
</organism>
<protein>
    <recommendedName>
        <fullName evidence="1">DUF5720 domain-containing protein</fullName>
    </recommendedName>
</protein>
<name>A0AAX1KMT7_FLAPL</name>
<proteinExistence type="predicted"/>
<dbReference type="KEGG" id="fpla:A4U99_01680"/>
<dbReference type="Proteomes" id="UP000595792">
    <property type="component" value="Chromosome"/>
</dbReference>
<dbReference type="EMBL" id="CP065315">
    <property type="protein sequence ID" value="QQR07327.1"/>
    <property type="molecule type" value="Genomic_DNA"/>
</dbReference>
<feature type="domain" description="DUF5720" evidence="1">
    <location>
        <begin position="8"/>
        <end position="87"/>
    </location>
</feature>
<gene>
    <name evidence="2" type="ORF">I5Q84_07565</name>
</gene>
<sequence length="89" mass="10268">MKPLHLPITGHDLLAVERFRDSTRHMIEFLVLADCPMGKPGEYVRRFLTEDGYGETLAHARRGSIQIRKHASIIEGHILPDKPKKRRKN</sequence>
<evidence type="ECO:0000259" key="1">
    <source>
        <dbReference type="Pfam" id="PF18987"/>
    </source>
</evidence>
<evidence type="ECO:0000313" key="2">
    <source>
        <dbReference type="EMBL" id="QQR07327.1"/>
    </source>
</evidence>
<dbReference type="Pfam" id="PF18987">
    <property type="entry name" value="DUF5720"/>
    <property type="match status" value="1"/>
</dbReference>
<reference evidence="2 3" key="1">
    <citation type="submission" date="2020-11" db="EMBL/GenBank/DDBJ databases">
        <title>Closed and high quality bacterial genomes of the OMM12 community.</title>
        <authorList>
            <person name="Marbouty M."/>
            <person name="Lamy-Besnier Q."/>
            <person name="Debarbieux L."/>
            <person name="Koszul R."/>
        </authorList>
    </citation>
    <scope>NUCLEOTIDE SEQUENCE [LARGE SCALE GENOMIC DNA]</scope>
    <source>
        <strain evidence="2 3">YL31</strain>
    </source>
</reference>